<organism evidence="2">
    <name type="scientific">Streptomyces sp. NBC_01401</name>
    <dbReference type="NCBI Taxonomy" id="2903854"/>
    <lineage>
        <taxon>Bacteria</taxon>
        <taxon>Bacillati</taxon>
        <taxon>Actinomycetota</taxon>
        <taxon>Actinomycetes</taxon>
        <taxon>Kitasatosporales</taxon>
        <taxon>Streptomycetaceae</taxon>
        <taxon>Streptomyces</taxon>
    </lineage>
</organism>
<evidence type="ECO:0000313" key="2">
    <source>
        <dbReference type="EMBL" id="WTY93452.1"/>
    </source>
</evidence>
<name>A0AAU3GKA4_9ACTN</name>
<dbReference type="InterPro" id="IPR017938">
    <property type="entry name" value="Riboflavin_synthase-like_b-brl"/>
</dbReference>
<reference evidence="2" key="1">
    <citation type="submission" date="2022-10" db="EMBL/GenBank/DDBJ databases">
        <title>The complete genomes of actinobacterial strains from the NBC collection.</title>
        <authorList>
            <person name="Joergensen T.S."/>
            <person name="Alvarez Arevalo M."/>
            <person name="Sterndorff E.B."/>
            <person name="Faurdal D."/>
            <person name="Vuksanovic O."/>
            <person name="Mourched A.-S."/>
            <person name="Charusanti P."/>
            <person name="Shaw S."/>
            <person name="Blin K."/>
            <person name="Weber T."/>
        </authorList>
    </citation>
    <scope>NUCLEOTIDE SEQUENCE</scope>
    <source>
        <strain evidence="2">NBC_01401</strain>
    </source>
</reference>
<dbReference type="Gene3D" id="3.40.50.80">
    <property type="entry name" value="Nucleotide-binding domain of ferredoxin-NADP reductase (FNR) module"/>
    <property type="match status" value="1"/>
</dbReference>
<dbReference type="CDD" id="cd06193">
    <property type="entry name" value="siderophore_interacting"/>
    <property type="match status" value="1"/>
</dbReference>
<dbReference type="Gene3D" id="2.40.30.10">
    <property type="entry name" value="Translation factors"/>
    <property type="match status" value="1"/>
</dbReference>
<sequence>MSPAPAAREVPPQRPMFVTVAEVRRIAPRMVRITLAGDDVVDFHHAGADHLVRLFLPVGDDLQLPTGADWWTELQAMPAERRPVVRNYTVRRIDHARRRLDVDFALHGDSGPASAWACAAEPGDRIGILSDGARYRPGDADWQLLIGDETALPAIACMLEGARTPVHTLLEVKDEQDELDLAGEATWLYRSGSPGTRVVEALRALPFPPGTPYVWVAGESALATSVRRYLVNERGIDKQQIYFCGYWRGAPSTTPAATEKKRVPAHA</sequence>
<dbReference type="GO" id="GO:0016491">
    <property type="term" value="F:oxidoreductase activity"/>
    <property type="evidence" value="ECO:0007669"/>
    <property type="project" value="InterPro"/>
</dbReference>
<dbReference type="AlphaFoldDB" id="A0AAU3GKA4"/>
<evidence type="ECO:0000259" key="1">
    <source>
        <dbReference type="PROSITE" id="PS51384"/>
    </source>
</evidence>
<dbReference type="EMBL" id="CP109535">
    <property type="protein sequence ID" value="WTY93452.1"/>
    <property type="molecule type" value="Genomic_DNA"/>
</dbReference>
<dbReference type="SUPFAM" id="SSF63380">
    <property type="entry name" value="Riboflavin synthase domain-like"/>
    <property type="match status" value="1"/>
</dbReference>
<dbReference type="PROSITE" id="PS51384">
    <property type="entry name" value="FAD_FR"/>
    <property type="match status" value="1"/>
</dbReference>
<dbReference type="InterPro" id="IPR013113">
    <property type="entry name" value="SIP_FAD-bd"/>
</dbReference>
<proteinExistence type="predicted"/>
<dbReference type="InterPro" id="IPR017927">
    <property type="entry name" value="FAD-bd_FR_type"/>
</dbReference>
<dbReference type="Pfam" id="PF04954">
    <property type="entry name" value="SIP"/>
    <property type="match status" value="1"/>
</dbReference>
<dbReference type="Pfam" id="PF08021">
    <property type="entry name" value="FAD_binding_9"/>
    <property type="match status" value="1"/>
</dbReference>
<protein>
    <submittedName>
        <fullName evidence="2">Siderophore-interacting protein</fullName>
    </submittedName>
</protein>
<dbReference type="InterPro" id="IPR039374">
    <property type="entry name" value="SIP_fam"/>
</dbReference>
<feature type="domain" description="FAD-binding FR-type" evidence="1">
    <location>
        <begin position="13"/>
        <end position="138"/>
    </location>
</feature>
<gene>
    <name evidence="2" type="ORF">OG626_00445</name>
</gene>
<dbReference type="PANTHER" id="PTHR30157:SF0">
    <property type="entry name" value="NADPH-DEPENDENT FERRIC-CHELATE REDUCTASE"/>
    <property type="match status" value="1"/>
</dbReference>
<accession>A0AAU3GKA4</accession>
<dbReference type="InterPro" id="IPR039261">
    <property type="entry name" value="FNR_nucleotide-bd"/>
</dbReference>
<dbReference type="InterPro" id="IPR007037">
    <property type="entry name" value="SIP_rossman_dom"/>
</dbReference>
<dbReference type="PANTHER" id="PTHR30157">
    <property type="entry name" value="FERRIC REDUCTASE, NADPH-DEPENDENT"/>
    <property type="match status" value="1"/>
</dbReference>